<dbReference type="Proteomes" id="UP001385951">
    <property type="component" value="Unassembled WGS sequence"/>
</dbReference>
<feature type="domain" description="Fe-S cluster assembly protein Dre2 N-terminal" evidence="6">
    <location>
        <begin position="41"/>
        <end position="117"/>
    </location>
</feature>
<keyword evidence="2" id="KW-0479">Metal-binding</keyword>
<gene>
    <name evidence="7" type="ORF">QCA50_000590</name>
</gene>
<protein>
    <recommendedName>
        <fullName evidence="6">Fe-S cluster assembly protein Dre2 N-terminal domain-containing protein</fullName>
    </recommendedName>
</protein>
<dbReference type="InterPro" id="IPR031838">
    <property type="entry name" value="Dre2_N"/>
</dbReference>
<keyword evidence="3" id="KW-0408">Iron</keyword>
<dbReference type="AlphaFoldDB" id="A0AAW0GTQ9"/>
<evidence type="ECO:0000259" key="6">
    <source>
        <dbReference type="Pfam" id="PF16803"/>
    </source>
</evidence>
<keyword evidence="5" id="KW-0496">Mitochondrion</keyword>
<comment type="caution">
    <text evidence="7">The sequence shown here is derived from an EMBL/GenBank/DDBJ whole genome shotgun (WGS) entry which is preliminary data.</text>
</comment>
<evidence type="ECO:0000256" key="5">
    <source>
        <dbReference type="ARBA" id="ARBA00023128"/>
    </source>
</evidence>
<dbReference type="GO" id="GO:0046872">
    <property type="term" value="F:metal ion binding"/>
    <property type="evidence" value="ECO:0007669"/>
    <property type="project" value="UniProtKB-KW"/>
</dbReference>
<accession>A0AAW0GTQ9</accession>
<keyword evidence="8" id="KW-1185">Reference proteome</keyword>
<reference evidence="7 8" key="1">
    <citation type="submission" date="2022-09" db="EMBL/GenBank/DDBJ databases">
        <authorList>
            <person name="Palmer J.M."/>
        </authorList>
    </citation>
    <scope>NUCLEOTIDE SEQUENCE [LARGE SCALE GENOMIC DNA]</scope>
    <source>
        <strain evidence="7 8">DSM 7382</strain>
    </source>
</reference>
<organism evidence="7 8">
    <name type="scientific">Cerrena zonata</name>
    <dbReference type="NCBI Taxonomy" id="2478898"/>
    <lineage>
        <taxon>Eukaryota</taxon>
        <taxon>Fungi</taxon>
        <taxon>Dikarya</taxon>
        <taxon>Basidiomycota</taxon>
        <taxon>Agaricomycotina</taxon>
        <taxon>Agaricomycetes</taxon>
        <taxon>Polyporales</taxon>
        <taxon>Cerrenaceae</taxon>
        <taxon>Cerrena</taxon>
    </lineage>
</organism>
<dbReference type="Pfam" id="PF16803">
    <property type="entry name" value="DRE2_N"/>
    <property type="match status" value="1"/>
</dbReference>
<sequence>MSPTAIYVSPNDTPSAPVVAALPVKGPALAIGSLNTAQDGKYQSLITNLEETRKVERHMLDRLLDQATSLTPNSFASVYVVLSPSDYEGLSQRLSELLGQLHASLEPLGTLHIKMPNHPSHGFSPNSRSLALLSLHLQMVQ</sequence>
<keyword evidence="1" id="KW-0963">Cytoplasm</keyword>
<evidence type="ECO:0000256" key="2">
    <source>
        <dbReference type="ARBA" id="ARBA00022723"/>
    </source>
</evidence>
<proteinExistence type="predicted"/>
<evidence type="ECO:0000313" key="7">
    <source>
        <dbReference type="EMBL" id="KAK7695951.1"/>
    </source>
</evidence>
<dbReference type="EMBL" id="JASBNA010000001">
    <property type="protein sequence ID" value="KAK7695951.1"/>
    <property type="molecule type" value="Genomic_DNA"/>
</dbReference>
<evidence type="ECO:0000256" key="4">
    <source>
        <dbReference type="ARBA" id="ARBA00023014"/>
    </source>
</evidence>
<keyword evidence="4" id="KW-0411">Iron-sulfur</keyword>
<evidence type="ECO:0000256" key="3">
    <source>
        <dbReference type="ARBA" id="ARBA00023004"/>
    </source>
</evidence>
<dbReference type="GO" id="GO:0051536">
    <property type="term" value="F:iron-sulfur cluster binding"/>
    <property type="evidence" value="ECO:0007669"/>
    <property type="project" value="UniProtKB-KW"/>
</dbReference>
<evidence type="ECO:0000313" key="8">
    <source>
        <dbReference type="Proteomes" id="UP001385951"/>
    </source>
</evidence>
<name>A0AAW0GTQ9_9APHY</name>
<evidence type="ECO:0000256" key="1">
    <source>
        <dbReference type="ARBA" id="ARBA00022490"/>
    </source>
</evidence>